<keyword evidence="1" id="KW-0808">Transferase</keyword>
<proteinExistence type="predicted"/>
<protein>
    <submittedName>
        <fullName evidence="4">PfkB family carbohydrate kinase</fullName>
    </submittedName>
</protein>
<accession>A0ABW6DJ81</accession>
<evidence type="ECO:0000256" key="2">
    <source>
        <dbReference type="ARBA" id="ARBA00022777"/>
    </source>
</evidence>
<dbReference type="Proteomes" id="UP001598019">
    <property type="component" value="Unassembled WGS sequence"/>
</dbReference>
<evidence type="ECO:0000313" key="5">
    <source>
        <dbReference type="Proteomes" id="UP001598019"/>
    </source>
</evidence>
<keyword evidence="2 4" id="KW-0418">Kinase</keyword>
<dbReference type="RefSeq" id="WP_377981121.1">
    <property type="nucleotide sequence ID" value="NZ_JBBKXX010000003.1"/>
</dbReference>
<dbReference type="Pfam" id="PF00294">
    <property type="entry name" value="PfkB"/>
    <property type="match status" value="1"/>
</dbReference>
<dbReference type="PROSITE" id="PS00584">
    <property type="entry name" value="PFKB_KINASES_2"/>
    <property type="match status" value="1"/>
</dbReference>
<reference evidence="4 5" key="1">
    <citation type="submission" date="2024-03" db="EMBL/GenBank/DDBJ databases">
        <title>Aquirufa genome sequencing.</title>
        <authorList>
            <person name="Pitt A."/>
            <person name="Hahn M.W."/>
        </authorList>
    </citation>
    <scope>NUCLEOTIDE SEQUENCE [LARGE SCALE GENOMIC DNA]</scope>
    <source>
        <strain evidence="4 5">HETE-83D</strain>
    </source>
</reference>
<dbReference type="PANTHER" id="PTHR46969:SF1">
    <property type="entry name" value="BIFUNCTIONAL PROTEIN HLDE"/>
    <property type="match status" value="1"/>
</dbReference>
<evidence type="ECO:0000259" key="3">
    <source>
        <dbReference type="Pfam" id="PF00294"/>
    </source>
</evidence>
<dbReference type="EMBL" id="JBBKXX010000003">
    <property type="protein sequence ID" value="MFD3408744.1"/>
    <property type="molecule type" value="Genomic_DNA"/>
</dbReference>
<keyword evidence="5" id="KW-1185">Reference proteome</keyword>
<dbReference type="PROSITE" id="PS00583">
    <property type="entry name" value="PFKB_KINASES_1"/>
    <property type="match status" value="1"/>
</dbReference>
<feature type="domain" description="Carbohydrate kinase PfkB" evidence="3">
    <location>
        <begin position="38"/>
        <end position="299"/>
    </location>
</feature>
<evidence type="ECO:0000313" key="4">
    <source>
        <dbReference type="EMBL" id="MFD3408744.1"/>
    </source>
</evidence>
<dbReference type="InterPro" id="IPR002173">
    <property type="entry name" value="Carboh/pur_kinase_PfkB_CS"/>
</dbReference>
<evidence type="ECO:0000256" key="1">
    <source>
        <dbReference type="ARBA" id="ARBA00022679"/>
    </source>
</evidence>
<dbReference type="GO" id="GO:0016301">
    <property type="term" value="F:kinase activity"/>
    <property type="evidence" value="ECO:0007669"/>
    <property type="project" value="UniProtKB-KW"/>
</dbReference>
<dbReference type="Gene3D" id="3.40.1190.20">
    <property type="match status" value="1"/>
</dbReference>
<dbReference type="SUPFAM" id="SSF53613">
    <property type="entry name" value="Ribokinase-like"/>
    <property type="match status" value="1"/>
</dbReference>
<dbReference type="InterPro" id="IPR011611">
    <property type="entry name" value="PfkB_dom"/>
</dbReference>
<dbReference type="PANTHER" id="PTHR46969">
    <property type="entry name" value="BIFUNCTIONAL PROTEIN HLDE"/>
    <property type="match status" value="1"/>
</dbReference>
<dbReference type="InterPro" id="IPR029056">
    <property type="entry name" value="Ribokinase-like"/>
</dbReference>
<comment type="caution">
    <text evidence="4">The sequence shown here is derived from an EMBL/GenBank/DDBJ whole genome shotgun (WGS) entry which is preliminary data.</text>
</comment>
<name>A0ABW6DJ81_9BACT</name>
<sequence length="316" mass="34286">MNSERLETLLARIQQLRIAVMGDFALDFYFDLQTSTNEFSLETAKEVHCASAPRTYLGGAGNVAKNLAVLGAQVSAFGVRGNDLFGREMLHQMAALGINATNIKETHIDTPTYSKPLQTQEELNRIDFGTRSSNFQAQTGELLQSLAAETFDWIIFNEQFGIPLLQAKHIEGINHANALADLRSLGSYAKHLPLKVNEAEFVKIHQKPATPENIRIWANTRNNPVLVTLGEKGMVYAGTEEFHHQPAFPVKGPIDTVGAGDMVVAGFSAARAAGASVEEACEFASLAVHISIHQLGETGSASPDAIRQLHDGHTIA</sequence>
<organism evidence="4 5">
    <name type="scientific">Aquirufa esocilacus</name>
    <dbReference type="NCBI Taxonomy" id="3096513"/>
    <lineage>
        <taxon>Bacteria</taxon>
        <taxon>Pseudomonadati</taxon>
        <taxon>Bacteroidota</taxon>
        <taxon>Cytophagia</taxon>
        <taxon>Cytophagales</taxon>
        <taxon>Flectobacillaceae</taxon>
        <taxon>Aquirufa</taxon>
    </lineage>
</organism>
<gene>
    <name evidence="4" type="ORF">SKC37_08760</name>
</gene>